<name>A0A372NYR2_9SPHI</name>
<evidence type="ECO:0000313" key="1">
    <source>
        <dbReference type="EMBL" id="RFZ95256.1"/>
    </source>
</evidence>
<dbReference type="AlphaFoldDB" id="A0A372NYR2"/>
<proteinExistence type="predicted"/>
<keyword evidence="2" id="KW-1185">Reference proteome</keyword>
<comment type="caution">
    <text evidence="1">The sequence shown here is derived from an EMBL/GenBank/DDBJ whole genome shotgun (WGS) entry which is preliminary data.</text>
</comment>
<sequence length="225" mass="25979">MTLNRILIITLLLIPLCSFAQRKRKASYLKPRATTEKEYAITKKHDKCLFNGKFDAQERRSFFPFNDSLKVRLISYIIPDNSEIFGVDGALISPPTDTVPIFTPIEKGVFAIDMKKVKEQKRLSTAGTDSLTNILYNYGYTPVKWKGEFAGDPGYKCYEPHNAVVFLDKNDQVKYYFEICFGCQRHYWSTSKVNNIIYCDGKYELLRKFFASQGVIYGTKRLHSD</sequence>
<protein>
    <recommendedName>
        <fullName evidence="3">WG repeat-containing protein</fullName>
    </recommendedName>
</protein>
<gene>
    <name evidence="1" type="ORF">D0C36_06935</name>
</gene>
<dbReference type="RefSeq" id="WP_117390818.1">
    <property type="nucleotide sequence ID" value="NZ_QWDC01000001.1"/>
</dbReference>
<accession>A0A372NYR2</accession>
<dbReference type="Proteomes" id="UP000264217">
    <property type="component" value="Unassembled WGS sequence"/>
</dbReference>
<organism evidence="1 2">
    <name type="scientific">Mucilaginibacter conchicola</name>
    <dbReference type="NCBI Taxonomy" id="2303333"/>
    <lineage>
        <taxon>Bacteria</taxon>
        <taxon>Pseudomonadati</taxon>
        <taxon>Bacteroidota</taxon>
        <taxon>Sphingobacteriia</taxon>
        <taxon>Sphingobacteriales</taxon>
        <taxon>Sphingobacteriaceae</taxon>
        <taxon>Mucilaginibacter</taxon>
    </lineage>
</organism>
<dbReference type="EMBL" id="QWDC01000001">
    <property type="protein sequence ID" value="RFZ95256.1"/>
    <property type="molecule type" value="Genomic_DNA"/>
</dbReference>
<reference evidence="1 2" key="1">
    <citation type="submission" date="2018-08" db="EMBL/GenBank/DDBJ databases">
        <title>Mucilaginibacter sp. MYSH2.</title>
        <authorList>
            <person name="Seo T."/>
        </authorList>
    </citation>
    <scope>NUCLEOTIDE SEQUENCE [LARGE SCALE GENOMIC DNA]</scope>
    <source>
        <strain evidence="1 2">MYSH2</strain>
    </source>
</reference>
<evidence type="ECO:0008006" key="3">
    <source>
        <dbReference type="Google" id="ProtNLM"/>
    </source>
</evidence>
<dbReference type="OrthoDB" id="656959at2"/>
<evidence type="ECO:0000313" key="2">
    <source>
        <dbReference type="Proteomes" id="UP000264217"/>
    </source>
</evidence>